<dbReference type="NCBIfam" id="NF038029">
    <property type="entry name" value="LP_plasma"/>
    <property type="match status" value="1"/>
</dbReference>
<dbReference type="KEGG" id="salx:SALLE_v1c08730"/>
<feature type="chain" id="PRO_5016650368" description="Lipoprotein" evidence="1">
    <location>
        <begin position="24"/>
        <end position="612"/>
    </location>
</feature>
<name>A0A345Z4L4_9MOLU</name>
<keyword evidence="1" id="KW-0732">Signal</keyword>
<evidence type="ECO:0008006" key="4">
    <source>
        <dbReference type="Google" id="ProtNLM"/>
    </source>
</evidence>
<dbReference type="InterPro" id="IPR054816">
    <property type="entry name" value="Lipoprotein_mollicutes-type_CS"/>
</dbReference>
<dbReference type="PROSITE" id="PS51257">
    <property type="entry name" value="PROKAR_LIPOPROTEIN"/>
    <property type="match status" value="1"/>
</dbReference>
<feature type="signal peptide" evidence="1">
    <location>
        <begin position="1"/>
        <end position="23"/>
    </location>
</feature>
<dbReference type="OrthoDB" id="9817183at2"/>
<organism evidence="2 3">
    <name type="scientific">Spiroplasma alleghenense</name>
    <dbReference type="NCBI Taxonomy" id="216931"/>
    <lineage>
        <taxon>Bacteria</taxon>
        <taxon>Bacillati</taxon>
        <taxon>Mycoplasmatota</taxon>
        <taxon>Mollicutes</taxon>
        <taxon>Entomoplasmatales</taxon>
        <taxon>Spiroplasmataceae</taxon>
        <taxon>Spiroplasma</taxon>
    </lineage>
</organism>
<evidence type="ECO:0000313" key="3">
    <source>
        <dbReference type="Proteomes" id="UP000254792"/>
    </source>
</evidence>
<dbReference type="AlphaFoldDB" id="A0A345Z4L4"/>
<accession>A0A345Z4L4</accession>
<dbReference type="RefSeq" id="WP_115558438.1">
    <property type="nucleotide sequence ID" value="NZ_CP031376.1"/>
</dbReference>
<protein>
    <recommendedName>
        <fullName evidence="4">Lipoprotein</fullName>
    </recommendedName>
</protein>
<dbReference type="Proteomes" id="UP000254792">
    <property type="component" value="Chromosome"/>
</dbReference>
<evidence type="ECO:0000256" key="1">
    <source>
        <dbReference type="SAM" id="SignalP"/>
    </source>
</evidence>
<evidence type="ECO:0000313" key="2">
    <source>
        <dbReference type="EMBL" id="AXK51543.1"/>
    </source>
</evidence>
<reference evidence="2 3" key="1">
    <citation type="submission" date="2018-07" db="EMBL/GenBank/DDBJ databases">
        <title>Complete genome sequence of Spiroplasma alleghenense PLHS-1 (ATCC 51752).</title>
        <authorList>
            <person name="Chou L."/>
            <person name="Lee T.-Y."/>
            <person name="Tsai Y.-M."/>
            <person name="Kuo C.-H."/>
        </authorList>
    </citation>
    <scope>NUCLEOTIDE SEQUENCE [LARGE SCALE GENOMIC DNA]</scope>
    <source>
        <strain evidence="2 3">PLHS-1</strain>
    </source>
</reference>
<gene>
    <name evidence="2" type="ORF">SALLE_v1c08730</name>
</gene>
<sequence>MKKLLSILSASVLVASAPLSVVACKKTIVDEITPDYSQSLKEFLDLLKSIFKENMQRQFKDLQILNAQEAKDKFEGLDIDYLWNLLQNNTENTKEYIFEKDSEEFIKLSDFLQNQVNFTVIQNDILNKVLNNPDYQKFLINKETPIRNLVNIDKIVLTDKSGVANQRIVAIDFQISTEINFLNLEQKETTQETTFSSTITILEDIDISDDVKEISNDLSDKITNDEIANKFFFTSNSANTFETATQLNKLTNFEDIFKNQIAADVLGSSQFKFKLDEVKYENPEKYTILADLTAPVDIPFNWSKDFDKVNLIKAGLKNGGSTLDNLAIEHAQRNSIFNNNSIYPELAQYLKEDPESSEIINLYNLWEHLKRGTQTSAFRTLLANKGIELDKGHETQEQRRTIGLFGTQITGIKLVYQPEVGPEIEFEMPEQFVVNKQLTSFSTTQELHNEFTRANLLFMREAYGFNQKDNSVGENNFDYTFEFQTPNAFNNKLVAGQSYNTREIFNPIFAETVDKLEAQKDSYQISSFKDFINGYSFLKASETFKINDEGYIFFYNKQGVLINSLELAQSYSTSDLEWGFQGSLSINISAGVRDDILTTEFGNQITPWKFKL</sequence>
<proteinExistence type="predicted"/>
<dbReference type="EMBL" id="CP031376">
    <property type="protein sequence ID" value="AXK51543.1"/>
    <property type="molecule type" value="Genomic_DNA"/>
</dbReference>
<keyword evidence="3" id="KW-1185">Reference proteome</keyword>